<dbReference type="Pfam" id="PF00356">
    <property type="entry name" value="LacI"/>
    <property type="match status" value="1"/>
</dbReference>
<comment type="caution">
    <text evidence="5">The sequence shown here is derived from an EMBL/GenBank/DDBJ whole genome shotgun (WGS) entry which is preliminary data.</text>
</comment>
<evidence type="ECO:0000313" key="5">
    <source>
        <dbReference type="EMBL" id="EFA22646.1"/>
    </source>
</evidence>
<accession>D1NUZ5</accession>
<dbReference type="CDD" id="cd01392">
    <property type="entry name" value="HTH_LacI"/>
    <property type="match status" value="1"/>
</dbReference>
<gene>
    <name evidence="5" type="ORF">BIFGAL_03673</name>
</gene>
<dbReference type="Gene3D" id="3.40.50.2300">
    <property type="match status" value="2"/>
</dbReference>
<dbReference type="GO" id="GO:0003700">
    <property type="term" value="F:DNA-binding transcription factor activity"/>
    <property type="evidence" value="ECO:0007669"/>
    <property type="project" value="TreeGrafter"/>
</dbReference>
<dbReference type="eggNOG" id="COG1609">
    <property type="taxonomic scope" value="Bacteria"/>
</dbReference>
<evidence type="ECO:0000256" key="2">
    <source>
        <dbReference type="ARBA" id="ARBA00023125"/>
    </source>
</evidence>
<dbReference type="GO" id="GO:0000976">
    <property type="term" value="F:transcription cis-regulatory region binding"/>
    <property type="evidence" value="ECO:0007669"/>
    <property type="project" value="TreeGrafter"/>
</dbReference>
<dbReference type="InterPro" id="IPR046335">
    <property type="entry name" value="LacI/GalR-like_sensor"/>
</dbReference>
<dbReference type="STRING" id="561180.BIFGAL_03673"/>
<organism evidence="5 6">
    <name type="scientific">Bifidobacterium gallicum DSM 20093 = LMG 11596</name>
    <dbReference type="NCBI Taxonomy" id="561180"/>
    <lineage>
        <taxon>Bacteria</taxon>
        <taxon>Bacillati</taxon>
        <taxon>Actinomycetota</taxon>
        <taxon>Actinomycetes</taxon>
        <taxon>Bifidobacteriales</taxon>
        <taxon>Bifidobacteriaceae</taxon>
        <taxon>Bifidobacterium</taxon>
    </lineage>
</organism>
<dbReference type="PROSITE" id="PS50932">
    <property type="entry name" value="HTH_LACI_2"/>
    <property type="match status" value="1"/>
</dbReference>
<sequence>MLEATEGTIMDITPLAKPPAAQSKPLLSDIARTTGFSLATVSKVLNGRADVSSQTRQIITQALNDAGYSKHGRSKTSSSTLIEVVFQDFKTVWALEVLRGVVHECSQHNLSVVTSEIGHGPTSITDWIDRVAQRGIMGAILVFSELSQTEERKLQFHHIPYVIFDPSGDPKPTKLCVQADNWTGGLLATRHLLTLGHRRIGIITGPDDMLCSRARLDGYTTALAEEGILIDPALITEGDFTTPGGYAQAMELLLNPERPTAIFAGSDLQAMGVYEAARQCGLRIPDDLSVVGFDDVQTAAFLGPPLTTVRQPLQDMAVEATRMIIETNKDSTFQKQVILPTTLVVRNSTAAPPQPE</sequence>
<evidence type="ECO:0000256" key="1">
    <source>
        <dbReference type="ARBA" id="ARBA00023015"/>
    </source>
</evidence>
<dbReference type="Gene3D" id="1.10.260.40">
    <property type="entry name" value="lambda repressor-like DNA-binding domains"/>
    <property type="match status" value="1"/>
</dbReference>
<evidence type="ECO:0000256" key="3">
    <source>
        <dbReference type="ARBA" id="ARBA00023163"/>
    </source>
</evidence>
<dbReference type="InterPro" id="IPR028082">
    <property type="entry name" value="Peripla_BP_I"/>
</dbReference>
<evidence type="ECO:0000259" key="4">
    <source>
        <dbReference type="PROSITE" id="PS50932"/>
    </source>
</evidence>
<reference evidence="5 6" key="1">
    <citation type="submission" date="2009-11" db="EMBL/GenBank/DDBJ databases">
        <authorList>
            <person name="Weinstock G."/>
            <person name="Sodergren E."/>
            <person name="Clifton S."/>
            <person name="Fulton L."/>
            <person name="Fulton B."/>
            <person name="Courtney L."/>
            <person name="Fronick C."/>
            <person name="Harrison M."/>
            <person name="Strong C."/>
            <person name="Farmer C."/>
            <person name="Delahaunty K."/>
            <person name="Markovic C."/>
            <person name="Hall O."/>
            <person name="Minx P."/>
            <person name="Tomlinson C."/>
            <person name="Mitreva M."/>
            <person name="Nelson J."/>
            <person name="Hou S."/>
            <person name="Wollam A."/>
            <person name="Pepin K.H."/>
            <person name="Johnson M."/>
            <person name="Bhonagiri V."/>
            <person name="Nash W.E."/>
            <person name="Warren W."/>
            <person name="Chinwalla A."/>
            <person name="Mardis E.R."/>
            <person name="Wilson R.K."/>
        </authorList>
    </citation>
    <scope>NUCLEOTIDE SEQUENCE [LARGE SCALE GENOMIC DNA]</scope>
    <source>
        <strain evidence="5 6">DSM 20093</strain>
    </source>
</reference>
<dbReference type="EMBL" id="ABXB03000003">
    <property type="protein sequence ID" value="EFA22646.1"/>
    <property type="molecule type" value="Genomic_DNA"/>
</dbReference>
<dbReference type="SUPFAM" id="SSF47413">
    <property type="entry name" value="lambda repressor-like DNA-binding domains"/>
    <property type="match status" value="1"/>
</dbReference>
<dbReference type="Proteomes" id="UP000003656">
    <property type="component" value="Unassembled WGS sequence"/>
</dbReference>
<feature type="domain" description="HTH lacI-type" evidence="4">
    <location>
        <begin position="25"/>
        <end position="79"/>
    </location>
</feature>
<dbReference type="SUPFAM" id="SSF53822">
    <property type="entry name" value="Periplasmic binding protein-like I"/>
    <property type="match status" value="1"/>
</dbReference>
<dbReference type="SMART" id="SM00354">
    <property type="entry name" value="HTH_LACI"/>
    <property type="match status" value="1"/>
</dbReference>
<keyword evidence="2" id="KW-0238">DNA-binding</keyword>
<evidence type="ECO:0000313" key="6">
    <source>
        <dbReference type="Proteomes" id="UP000003656"/>
    </source>
</evidence>
<dbReference type="AlphaFoldDB" id="D1NUZ5"/>
<proteinExistence type="predicted"/>
<dbReference type="PANTHER" id="PTHR30146:SF153">
    <property type="entry name" value="LACTOSE OPERON REPRESSOR"/>
    <property type="match status" value="1"/>
</dbReference>
<protein>
    <submittedName>
        <fullName evidence="5">Sugar-binding domain protein</fullName>
    </submittedName>
</protein>
<dbReference type="InterPro" id="IPR000843">
    <property type="entry name" value="HTH_LacI"/>
</dbReference>
<keyword evidence="1" id="KW-0805">Transcription regulation</keyword>
<dbReference type="InterPro" id="IPR010982">
    <property type="entry name" value="Lambda_DNA-bd_dom_sf"/>
</dbReference>
<dbReference type="CDD" id="cd06296">
    <property type="entry name" value="PBP1_CatR-like"/>
    <property type="match status" value="1"/>
</dbReference>
<name>D1NUZ5_9BIFI</name>
<dbReference type="Pfam" id="PF13377">
    <property type="entry name" value="Peripla_BP_3"/>
    <property type="match status" value="1"/>
</dbReference>
<dbReference type="PANTHER" id="PTHR30146">
    <property type="entry name" value="LACI-RELATED TRANSCRIPTIONAL REPRESSOR"/>
    <property type="match status" value="1"/>
</dbReference>
<keyword evidence="3" id="KW-0804">Transcription</keyword>